<evidence type="ECO:0000313" key="2">
    <source>
        <dbReference type="Proteomes" id="UP001016761"/>
    </source>
</evidence>
<organism evidence="1 2">
    <name type="scientific">Haloterrigena gelatinilytica</name>
    <dbReference type="NCBI Taxonomy" id="2741724"/>
    <lineage>
        <taxon>Archaea</taxon>
        <taxon>Methanobacteriati</taxon>
        <taxon>Methanobacteriota</taxon>
        <taxon>Stenosarchaea group</taxon>
        <taxon>Halobacteria</taxon>
        <taxon>Halobacteriales</taxon>
        <taxon>Natrialbaceae</taxon>
        <taxon>Haloterrigena</taxon>
    </lineage>
</organism>
<accession>A0ABX2LC90</accession>
<sequence>MTRLQQVLFKLDGQYLGHPYFVTGNALFNAIARRVDEQVARALNVSHGVFLPGEYGEYPLAASQDGYAGKLGQSLPEVEAYEDLFVFRDPAHRWLLDSRPRDAHNTHPLQVHGDRVAFDSTCWFGRPKKMRDHRRSVSWYLHCYVHAQPGDDDVLPVSTDVLNGVQVGGARNYEFGKLSVAETQVVDVEALDFSRLEAAQRSDESCWIELVTPFVLETEHPCGDAQSIPWWWGVDKSELRCRETRFVDGDETYAVTTVDHGQLVPYTGPNPVRTAVNGVYRVGTHSRFGFGELRVWPPGADRVPERVVDREGDAA</sequence>
<evidence type="ECO:0000313" key="1">
    <source>
        <dbReference type="EMBL" id="NUC73003.1"/>
    </source>
</evidence>
<proteinExistence type="predicted"/>
<gene>
    <name evidence="1" type="ORF">HTZ84_11890</name>
</gene>
<comment type="caution">
    <text evidence="1">The sequence shown here is derived from an EMBL/GenBank/DDBJ whole genome shotgun (WGS) entry which is preliminary data.</text>
</comment>
<dbReference type="Proteomes" id="UP001016761">
    <property type="component" value="Unassembled WGS sequence"/>
</dbReference>
<name>A0ABX2LC90_9EURY</name>
<reference evidence="1 2" key="1">
    <citation type="submission" date="2020-06" db="EMBL/GenBank/DDBJ databases">
        <title>Haloterrigena sp. nov., an extremely halophilic archaeon isolated from a saline sediment.</title>
        <authorList>
            <person name="Liu B.-B."/>
        </authorList>
    </citation>
    <scope>NUCLEOTIDE SEQUENCE [LARGE SCALE GENOMIC DNA]</scope>
    <source>
        <strain evidence="1 2">SYSU A558-1</strain>
    </source>
</reference>
<evidence type="ECO:0008006" key="3">
    <source>
        <dbReference type="Google" id="ProtNLM"/>
    </source>
</evidence>
<dbReference type="RefSeq" id="WP_174682577.1">
    <property type="nucleotide sequence ID" value="NZ_JABUQZ010000001.1"/>
</dbReference>
<keyword evidence="2" id="KW-1185">Reference proteome</keyword>
<dbReference type="EMBL" id="JABUQZ010000001">
    <property type="protein sequence ID" value="NUC73003.1"/>
    <property type="molecule type" value="Genomic_DNA"/>
</dbReference>
<protein>
    <recommendedName>
        <fullName evidence="3">CRISPR-associated protein Cmr3</fullName>
    </recommendedName>
</protein>